<feature type="compositionally biased region" description="Acidic residues" evidence="1">
    <location>
        <begin position="342"/>
        <end position="360"/>
    </location>
</feature>
<dbReference type="Proteomes" id="UP000637299">
    <property type="component" value="Unassembled WGS sequence"/>
</dbReference>
<accession>A0ABR8ZF31</accession>
<dbReference type="Gene3D" id="4.10.1080.10">
    <property type="entry name" value="TSP type-3 repeat"/>
    <property type="match status" value="1"/>
</dbReference>
<organism evidence="4 5">
    <name type="scientific">Chryseobacterium caseinilyticum</name>
    <dbReference type="NCBI Taxonomy" id="2771428"/>
    <lineage>
        <taxon>Bacteria</taxon>
        <taxon>Pseudomonadati</taxon>
        <taxon>Bacteroidota</taxon>
        <taxon>Flavobacteriia</taxon>
        <taxon>Flavobacteriales</taxon>
        <taxon>Weeksellaceae</taxon>
        <taxon>Chryseobacterium group</taxon>
        <taxon>Chryseobacterium</taxon>
    </lineage>
</organism>
<dbReference type="PROSITE" id="PS51257">
    <property type="entry name" value="PROKAR_LIPOPROTEIN"/>
    <property type="match status" value="1"/>
</dbReference>
<dbReference type="InterPro" id="IPR041690">
    <property type="entry name" value="Cadherin_5"/>
</dbReference>
<feature type="domain" description="Cadherin-like" evidence="3">
    <location>
        <begin position="721"/>
        <end position="772"/>
    </location>
</feature>
<keyword evidence="5" id="KW-1185">Reference proteome</keyword>
<dbReference type="SUPFAM" id="SSF103647">
    <property type="entry name" value="TSP type-3 repeat"/>
    <property type="match status" value="1"/>
</dbReference>
<reference evidence="4 5" key="1">
    <citation type="submission" date="2020-09" db="EMBL/GenBank/DDBJ databases">
        <title>Genome seq and assembly of Chryseobacterium sp.</title>
        <authorList>
            <person name="Chhetri G."/>
        </authorList>
    </citation>
    <scope>NUCLEOTIDE SEQUENCE [LARGE SCALE GENOMIC DNA]</scope>
    <source>
        <strain evidence="4 5">GCR10</strain>
    </source>
</reference>
<dbReference type="EMBL" id="JACYFS010000005">
    <property type="protein sequence ID" value="MBD8083857.1"/>
    <property type="molecule type" value="Genomic_DNA"/>
</dbReference>
<evidence type="ECO:0000313" key="5">
    <source>
        <dbReference type="Proteomes" id="UP000637299"/>
    </source>
</evidence>
<gene>
    <name evidence="4" type="ORF">IC610_15710</name>
</gene>
<dbReference type="NCBIfam" id="NF012211">
    <property type="entry name" value="tand_rpt_95"/>
    <property type="match status" value="2"/>
</dbReference>
<sequence>MNLKFEKIIFSLLFLLSCNYLFAQAISATNGAPTTGSAPCGSCTPTGWSNNGGTPDIANGTTAGLSGGAGGAGVGANWTATIGGTTNFTLPNPPNGHTTWLSLRDVGTLTTEESVTTTITGLTVGRTYELVVFSATAVTRANGNSSVNYAGTYIDQFFLEIVGSGVTPVAVASVNVNSWGVSKLRFTATETSHNLLIRPGTNGNVSASSTPAYIGLETVQISVTLNAINSVPVANTDIAQTIGTTPVSFNVSTNDTDPGGGTINVATVDLNPATAGIQTTFTVVGQGTFTVTNTGLVTFTPVTGFKGTATIPYTINDNYMQNGISAAATSSPGLIHVLVDTDSDNDGVSDQNDNDSDNDGILDNQEGCAGTVTIASITSGTASTLASTNTALFPLVPSGGVTLPNGGVRITKTSGGNGWATFAPSPANATITVNGVQSNSFSTAYLDIIAGGSTAGIPRNVTIDYGTTAASLGTANNQYQYIIGIAGLGGEGGVINSTFSVPLTVVSNVNTTNNNIYSLLDGVESVTPGQVGTVVSTNTNTVQGYTFYLVPKNIASFTMNITGGNDPHGIIFGIYNKNCTLDTDNDGIFNYLDLDSDNDGCPDVIEGGANFQNSASYITANRLNTPVNGSGVPAVPAGTTGYTQAGGQAIGTSQNTAVNECYIDAKNDINETPRNTPVSGSVLTNDIAIGIAVSPTVLPTYLNAAGIATAFVYGTPANVYSVAGVLAGSMTFNSNGTYTFTPTATFIGTVPVNYTAVNGAGFTDSAVLEIKVVSNVNTYFNNPPIALNDTGITKINTNLTSTVLGNDSDPDGNTITVSAVNGVAANVGTGVTVAGVNAAGTAVANAGTLTLNAAGAYTFVPANNFVGTVNPVTYTISDGNGGTSSANLSIEVQAAATPPVVFASDDAKATPKGVTASGNILSNDTRTSTGTLSVTGATVNGAALTVNGTAQTIAGVGTLSINPTTGAYTFVPLSTYVGTTPVVYTISDGLGNTSTATLYLTSLDLGFIDAKNDINQTPIDRPVSGSVTSNDASSTTATVASASQGATAITLGGPAVQVSGVNAAGTAVPNAGTLALNAAGNYTFTPATGFVGTVTVDYIATNTIGNTDPATLQIKVLPAVNSSGNNPPVALNDTGVTKTGITLNSNVLGNDSDPDVGNVIAVTGAAQGGTVIGNTGTAVTVTGVNASGATVTAGTFALTGTGAGAGNYTFIPAAGFAGTVNPITYTISDGNGGTNTATVNIEVRPTSTPPVVFANDDAKATLKGVPASGTVITNDTNSAGGAVTATQAIIEGVTYNLTAVPTVVVVPNVGTVTISANGNYTFAPLPTYVGTYAVPYRISNAALTASSSAVLYLTSLDGQTYCYRTPATPTSTTLQPVKHGITALSRAGTASPEWPTVRQGAWTVLEAKTKGFVVNRMEFVGGNPVGIPVANFIEGMMVYDTVANCLKVYTSTDGGTTFAWYCMGTQTCPN</sequence>
<feature type="signal peptide" evidence="2">
    <location>
        <begin position="1"/>
        <end position="23"/>
    </location>
</feature>
<feature type="chain" id="PRO_5045087371" evidence="2">
    <location>
        <begin position="24"/>
        <end position="1470"/>
    </location>
</feature>
<evidence type="ECO:0000256" key="1">
    <source>
        <dbReference type="SAM" id="MobiDB-lite"/>
    </source>
</evidence>
<dbReference type="Pfam" id="PF17963">
    <property type="entry name" value="Big_9"/>
    <property type="match status" value="6"/>
</dbReference>
<evidence type="ECO:0000313" key="4">
    <source>
        <dbReference type="EMBL" id="MBD8083857.1"/>
    </source>
</evidence>
<evidence type="ECO:0000256" key="2">
    <source>
        <dbReference type="SAM" id="SignalP"/>
    </source>
</evidence>
<protein>
    <submittedName>
        <fullName evidence="4">Tandem-95 repeat protein</fullName>
    </submittedName>
</protein>
<keyword evidence="2" id="KW-0732">Signal</keyword>
<feature type="region of interest" description="Disordered" evidence="1">
    <location>
        <begin position="342"/>
        <end position="364"/>
    </location>
</feature>
<dbReference type="Pfam" id="PF17892">
    <property type="entry name" value="Cadherin_5"/>
    <property type="match status" value="1"/>
</dbReference>
<name>A0ABR8ZF31_9FLAO</name>
<comment type="caution">
    <text evidence="4">The sequence shown here is derived from an EMBL/GenBank/DDBJ whole genome shotgun (WGS) entry which is preliminary data.</text>
</comment>
<dbReference type="InterPro" id="IPR028974">
    <property type="entry name" value="TSP_type-3_rpt"/>
</dbReference>
<dbReference type="RefSeq" id="WP_191737688.1">
    <property type="nucleotide sequence ID" value="NZ_JACYFS010000005.1"/>
</dbReference>
<proteinExistence type="predicted"/>
<evidence type="ECO:0000259" key="3">
    <source>
        <dbReference type="Pfam" id="PF17892"/>
    </source>
</evidence>